<name>A0AAV3RX45_LITER</name>
<proteinExistence type="predicted"/>
<organism evidence="1 2">
    <name type="scientific">Lithospermum erythrorhizon</name>
    <name type="common">Purple gromwell</name>
    <name type="synonym">Lithospermum officinale var. erythrorhizon</name>
    <dbReference type="NCBI Taxonomy" id="34254"/>
    <lineage>
        <taxon>Eukaryota</taxon>
        <taxon>Viridiplantae</taxon>
        <taxon>Streptophyta</taxon>
        <taxon>Embryophyta</taxon>
        <taxon>Tracheophyta</taxon>
        <taxon>Spermatophyta</taxon>
        <taxon>Magnoliopsida</taxon>
        <taxon>eudicotyledons</taxon>
        <taxon>Gunneridae</taxon>
        <taxon>Pentapetalae</taxon>
        <taxon>asterids</taxon>
        <taxon>lamiids</taxon>
        <taxon>Boraginales</taxon>
        <taxon>Boraginaceae</taxon>
        <taxon>Boraginoideae</taxon>
        <taxon>Lithospermeae</taxon>
        <taxon>Lithospermum</taxon>
    </lineage>
</organism>
<evidence type="ECO:0000313" key="1">
    <source>
        <dbReference type="EMBL" id="GAA0185205.1"/>
    </source>
</evidence>
<dbReference type="EMBL" id="BAABME010012520">
    <property type="protein sequence ID" value="GAA0185205.1"/>
    <property type="molecule type" value="Genomic_DNA"/>
</dbReference>
<dbReference type="Proteomes" id="UP001454036">
    <property type="component" value="Unassembled WGS sequence"/>
</dbReference>
<gene>
    <name evidence="1" type="ORF">LIER_32493</name>
</gene>
<sequence>MNPLKCAFGITLEKFLGFVVRRHGIEIEQAKIDAIVHIKSHGKVSALQQIHEKGGALYMGRNMFRNLPRYQFIADESACASRTHTRKAAHIVYSGSGTISWGIAGTRKRGR</sequence>
<reference evidence="1 2" key="1">
    <citation type="submission" date="2024-01" db="EMBL/GenBank/DDBJ databases">
        <title>The complete chloroplast genome sequence of Lithospermum erythrorhizon: insights into the phylogenetic relationship among Boraginaceae species and the maternal lineages of purple gromwells.</title>
        <authorList>
            <person name="Okada T."/>
            <person name="Watanabe K."/>
        </authorList>
    </citation>
    <scope>NUCLEOTIDE SEQUENCE [LARGE SCALE GENOMIC DNA]</scope>
</reference>
<keyword evidence="2" id="KW-1185">Reference proteome</keyword>
<accession>A0AAV3RX45</accession>
<evidence type="ECO:0000313" key="2">
    <source>
        <dbReference type="Proteomes" id="UP001454036"/>
    </source>
</evidence>
<comment type="caution">
    <text evidence="1">The sequence shown here is derived from an EMBL/GenBank/DDBJ whole genome shotgun (WGS) entry which is preliminary data.</text>
</comment>
<protein>
    <submittedName>
        <fullName evidence="1">Uncharacterized protein</fullName>
    </submittedName>
</protein>
<dbReference type="AlphaFoldDB" id="A0AAV3RX45"/>